<dbReference type="InterPro" id="IPR007351">
    <property type="entry name" value="YjbR"/>
</dbReference>
<name>A0ABQ6CEV4_9HYPH</name>
<evidence type="ECO:0008006" key="3">
    <source>
        <dbReference type="Google" id="ProtNLM"/>
    </source>
</evidence>
<dbReference type="RefSeq" id="WP_284311766.1">
    <property type="nucleotide sequence ID" value="NZ_BSPC01000015.1"/>
</dbReference>
<accession>A0ABQ6CEV4</accession>
<dbReference type="PANTHER" id="PTHR35145">
    <property type="entry name" value="CYTOPLASMIC PROTEIN-RELATED"/>
    <property type="match status" value="1"/>
</dbReference>
<dbReference type="PANTHER" id="PTHR35145:SF1">
    <property type="entry name" value="CYTOPLASMIC PROTEIN"/>
    <property type="match status" value="1"/>
</dbReference>
<sequence length="121" mass="13532">MDLFEPESFERFVLTLAGVSLVEQWGAKVAKVGGKVFALVSLTPPDLHHLVFKTGETSFEVLTALEGIKQAPYFAKRQWVCTAPDAPLSPDEIEAYLRRSYRLIASNLTKKLQRELGLLEP</sequence>
<keyword evidence="2" id="KW-1185">Reference proteome</keyword>
<comment type="caution">
    <text evidence="1">The sequence shown here is derived from an EMBL/GenBank/DDBJ whole genome shotgun (WGS) entry which is preliminary data.</text>
</comment>
<evidence type="ECO:0000313" key="1">
    <source>
        <dbReference type="EMBL" id="GLS18902.1"/>
    </source>
</evidence>
<organism evidence="1 2">
    <name type="scientific">Labrys miyagiensis</name>
    <dbReference type="NCBI Taxonomy" id="346912"/>
    <lineage>
        <taxon>Bacteria</taxon>
        <taxon>Pseudomonadati</taxon>
        <taxon>Pseudomonadota</taxon>
        <taxon>Alphaproteobacteria</taxon>
        <taxon>Hyphomicrobiales</taxon>
        <taxon>Xanthobacteraceae</taxon>
        <taxon>Labrys</taxon>
    </lineage>
</organism>
<dbReference type="InterPro" id="IPR058532">
    <property type="entry name" value="YjbR/MT2646/Rv2570-like"/>
</dbReference>
<evidence type="ECO:0000313" key="2">
    <source>
        <dbReference type="Proteomes" id="UP001156882"/>
    </source>
</evidence>
<dbReference type="EMBL" id="BSPC01000015">
    <property type="protein sequence ID" value="GLS18902.1"/>
    <property type="molecule type" value="Genomic_DNA"/>
</dbReference>
<protein>
    <recommendedName>
        <fullName evidence="3">MmcQ/YjbR family DNA-binding protein</fullName>
    </recommendedName>
</protein>
<proteinExistence type="predicted"/>
<dbReference type="Gene3D" id="3.90.1150.30">
    <property type="match status" value="1"/>
</dbReference>
<reference evidence="2" key="1">
    <citation type="journal article" date="2019" name="Int. J. Syst. Evol. Microbiol.">
        <title>The Global Catalogue of Microorganisms (GCM) 10K type strain sequencing project: providing services to taxonomists for standard genome sequencing and annotation.</title>
        <authorList>
            <consortium name="The Broad Institute Genomics Platform"/>
            <consortium name="The Broad Institute Genome Sequencing Center for Infectious Disease"/>
            <person name="Wu L."/>
            <person name="Ma J."/>
        </authorList>
    </citation>
    <scope>NUCLEOTIDE SEQUENCE [LARGE SCALE GENOMIC DNA]</scope>
    <source>
        <strain evidence="2">NBRC 101365</strain>
    </source>
</reference>
<gene>
    <name evidence="1" type="ORF">GCM10007874_19190</name>
</gene>
<dbReference type="Pfam" id="PF04237">
    <property type="entry name" value="YjbR"/>
    <property type="match status" value="1"/>
</dbReference>
<dbReference type="SUPFAM" id="SSF142906">
    <property type="entry name" value="YjbR-like"/>
    <property type="match status" value="1"/>
</dbReference>
<dbReference type="Proteomes" id="UP001156882">
    <property type="component" value="Unassembled WGS sequence"/>
</dbReference>
<dbReference type="InterPro" id="IPR038056">
    <property type="entry name" value="YjbR-like_sf"/>
</dbReference>